<accession>A0A4Z2IB03</accession>
<sequence>MKSWLKRSSNSAETRTRTRLEFCMLRNCLRATKKILSSISQLTSAVGSSAGRIIGATCIEPGGGAKERERASSDPLP</sequence>
<protein>
    <submittedName>
        <fullName evidence="1">Uncharacterized protein</fullName>
    </submittedName>
</protein>
<name>A0A4Z2IB03_9TELE</name>
<dbReference type="EMBL" id="SRLO01000106">
    <property type="protein sequence ID" value="TNN75137.1"/>
    <property type="molecule type" value="Genomic_DNA"/>
</dbReference>
<reference evidence="1 2" key="1">
    <citation type="submission" date="2019-03" db="EMBL/GenBank/DDBJ databases">
        <title>First draft genome of Liparis tanakae, snailfish: a comprehensive survey of snailfish specific genes.</title>
        <authorList>
            <person name="Kim W."/>
            <person name="Song I."/>
            <person name="Jeong J.-H."/>
            <person name="Kim D."/>
            <person name="Kim S."/>
            <person name="Ryu S."/>
            <person name="Song J.Y."/>
            <person name="Lee S.K."/>
        </authorList>
    </citation>
    <scope>NUCLEOTIDE SEQUENCE [LARGE SCALE GENOMIC DNA]</scope>
    <source>
        <tissue evidence="1">Muscle</tissue>
    </source>
</reference>
<dbReference type="Proteomes" id="UP000314294">
    <property type="component" value="Unassembled WGS sequence"/>
</dbReference>
<evidence type="ECO:0000313" key="1">
    <source>
        <dbReference type="EMBL" id="TNN75137.1"/>
    </source>
</evidence>
<keyword evidence="2" id="KW-1185">Reference proteome</keyword>
<organism evidence="1 2">
    <name type="scientific">Liparis tanakae</name>
    <name type="common">Tanaka's snailfish</name>
    <dbReference type="NCBI Taxonomy" id="230148"/>
    <lineage>
        <taxon>Eukaryota</taxon>
        <taxon>Metazoa</taxon>
        <taxon>Chordata</taxon>
        <taxon>Craniata</taxon>
        <taxon>Vertebrata</taxon>
        <taxon>Euteleostomi</taxon>
        <taxon>Actinopterygii</taxon>
        <taxon>Neopterygii</taxon>
        <taxon>Teleostei</taxon>
        <taxon>Neoteleostei</taxon>
        <taxon>Acanthomorphata</taxon>
        <taxon>Eupercaria</taxon>
        <taxon>Perciformes</taxon>
        <taxon>Cottioidei</taxon>
        <taxon>Cottales</taxon>
        <taxon>Liparidae</taxon>
        <taxon>Liparis</taxon>
    </lineage>
</organism>
<gene>
    <name evidence="1" type="ORF">EYF80_014547</name>
</gene>
<comment type="caution">
    <text evidence="1">The sequence shown here is derived from an EMBL/GenBank/DDBJ whole genome shotgun (WGS) entry which is preliminary data.</text>
</comment>
<proteinExistence type="predicted"/>
<evidence type="ECO:0000313" key="2">
    <source>
        <dbReference type="Proteomes" id="UP000314294"/>
    </source>
</evidence>
<dbReference type="AlphaFoldDB" id="A0A4Z2IB03"/>